<dbReference type="SUPFAM" id="SSF56747">
    <property type="entry name" value="Prim-pol domain"/>
    <property type="match status" value="1"/>
</dbReference>
<feature type="region of interest" description="Disordered" evidence="1">
    <location>
        <begin position="26"/>
        <end position="54"/>
    </location>
</feature>
<dbReference type="EMBL" id="BK014717">
    <property type="protein sequence ID" value="DAD69216.1"/>
    <property type="molecule type" value="Genomic_DNA"/>
</dbReference>
<feature type="domain" description="DNA primase/polymerase bifunctional N-terminal" evidence="2">
    <location>
        <begin position="15"/>
        <end position="188"/>
    </location>
</feature>
<organism evidence="3">
    <name type="scientific">Myoviridae sp. cte0t5</name>
    <dbReference type="NCBI Taxonomy" id="2823549"/>
    <lineage>
        <taxon>Viruses</taxon>
        <taxon>Duplodnaviria</taxon>
        <taxon>Heunggongvirae</taxon>
        <taxon>Uroviricota</taxon>
        <taxon>Caudoviricetes</taxon>
    </lineage>
</organism>
<feature type="region of interest" description="Disordered" evidence="1">
    <location>
        <begin position="784"/>
        <end position="806"/>
    </location>
</feature>
<protein>
    <submittedName>
        <fullName evidence="3">Bifunctional DNA primase/polymerase</fullName>
    </submittedName>
</protein>
<sequence length="806" mass="87768">MSTTEKHNAAVVEAALDAYRRGLTPLPVPRHSKGPTMAGWNKLRWPDPTTDTGEGEDAVRSAFEEYTAGGSTNLGVLLGEASGDLIDVDLDHPAAMRLKSYLLPYTAAIHGRETSRKSHYWYRAKPGTLPATRRLRIPDASGRGSGVSVEIRGNGAQTLVPPSIHPATAETYEWEGEPWGGDEGPALVDGTELLAQVILLGLCAVLLDAWPGPGQRHDAYVALAGGLLRYGDSQTVHPFWERNAGLVIRTLALATHDEDGAEQREREAIYTTKRRLREGGEATGFTRLAEYIGEESVQIVERLVRDAEAVAGFVPDVDGDVPGWQPPWARRWDGLTIELDDSAPDPTFVEAEDSSEPRSLGDLGPAVGAEPAEPSETSEPGEIDAEEIAADENLDPLDARPSSWSPVDLEPYLTGKLTVPDPEVCRRNDGACLMYRGRVNMLFGSSESAKSWIAMAICLQEIEAGGRALYLDFEDEPVQTLNRLRLLGAVDDDLRAQFSYIRPEGPLADMQRNKWGKDQPTKSGEFAQDQFDMALQSLDPDIIVADGMTALYGLHGLDANDAVSTDVITSWLKRLTRNGRSTVIIIDHQAKSAEKGSMPIGSQHKVAMVQGTLLQVWPIKQPMPGDVGEMELVVLKDRPGQVRAHSQKTGGRGKAQVAGVVTLDSRTEGRSSLVITPPRRTPSGGGGTLNADGEDVNDAERRVELDFTDMSKMMEKIAQRQDDEEIVLGAFRGEIGIRLNSRDLFAIVDPDLPRGRTKAALDRLISRGWLLAYGGRGGREYTLIAVGEDGPEERDRDDKESEDDDA</sequence>
<reference evidence="3" key="1">
    <citation type="journal article" date="2021" name="Proc. Natl. Acad. Sci. U.S.A.">
        <title>A Catalog of Tens of Thousands of Viruses from Human Metagenomes Reveals Hidden Associations with Chronic Diseases.</title>
        <authorList>
            <person name="Tisza M.J."/>
            <person name="Buck C.B."/>
        </authorList>
    </citation>
    <scope>NUCLEOTIDE SEQUENCE</scope>
    <source>
        <strain evidence="3">Cte0t5</strain>
    </source>
</reference>
<evidence type="ECO:0000256" key="1">
    <source>
        <dbReference type="SAM" id="MobiDB-lite"/>
    </source>
</evidence>
<dbReference type="InterPro" id="IPR027417">
    <property type="entry name" value="P-loop_NTPase"/>
</dbReference>
<evidence type="ECO:0000259" key="2">
    <source>
        <dbReference type="SMART" id="SM00943"/>
    </source>
</evidence>
<dbReference type="SMART" id="SM00943">
    <property type="entry name" value="Prim-Pol"/>
    <property type="match status" value="1"/>
</dbReference>
<evidence type="ECO:0000313" key="3">
    <source>
        <dbReference type="EMBL" id="DAD69216.1"/>
    </source>
</evidence>
<dbReference type="Pfam" id="PF13481">
    <property type="entry name" value="AAA_25"/>
    <property type="match status" value="1"/>
</dbReference>
<name>A0A8S5LH60_9CAUD</name>
<feature type="compositionally biased region" description="Low complexity" evidence="1">
    <location>
        <begin position="368"/>
        <end position="378"/>
    </location>
</feature>
<dbReference type="Pfam" id="PF09250">
    <property type="entry name" value="Prim-Pol"/>
    <property type="match status" value="1"/>
</dbReference>
<dbReference type="Gene3D" id="3.40.50.300">
    <property type="entry name" value="P-loop containing nucleotide triphosphate hydrolases"/>
    <property type="match status" value="1"/>
</dbReference>
<proteinExistence type="predicted"/>
<feature type="region of interest" description="Disordered" evidence="1">
    <location>
        <begin position="339"/>
        <end position="381"/>
    </location>
</feature>
<accession>A0A8S5LH60</accession>
<dbReference type="SUPFAM" id="SSF52540">
    <property type="entry name" value="P-loop containing nucleoside triphosphate hydrolases"/>
    <property type="match status" value="1"/>
</dbReference>
<dbReference type="InterPro" id="IPR015330">
    <property type="entry name" value="DNA_primase/pol_bifunc_N"/>
</dbReference>